<name>A0A8S5S3E6_9CAUD</name>
<organism evidence="1">
    <name type="scientific">Siphoviridae sp. ctBLh2</name>
    <dbReference type="NCBI Taxonomy" id="2827803"/>
    <lineage>
        <taxon>Viruses</taxon>
        <taxon>Duplodnaviria</taxon>
        <taxon>Heunggongvirae</taxon>
        <taxon>Uroviricota</taxon>
        <taxon>Caudoviricetes</taxon>
    </lineage>
</organism>
<protein>
    <submittedName>
        <fullName evidence="1">Nucleotidyltransferase</fullName>
    </submittedName>
</protein>
<evidence type="ECO:0000313" key="1">
    <source>
        <dbReference type="EMBL" id="DAF45339.1"/>
    </source>
</evidence>
<reference evidence="1" key="1">
    <citation type="journal article" date="2021" name="Proc. Natl. Acad. Sci. U.S.A.">
        <title>A Catalog of Tens of Thousands of Viruses from Human Metagenomes Reveals Hidden Associations with Chronic Diseases.</title>
        <authorList>
            <person name="Tisza M.J."/>
            <person name="Buck C.B."/>
        </authorList>
    </citation>
    <scope>NUCLEOTIDE SEQUENCE</scope>
    <source>
        <strain evidence="1">CtBLh2</strain>
    </source>
</reference>
<dbReference type="Gene3D" id="3.10.450.620">
    <property type="entry name" value="JHP933, nucleotidyltransferase-like core domain"/>
    <property type="match status" value="1"/>
</dbReference>
<proteinExistence type="predicted"/>
<dbReference type="InterPro" id="IPR014942">
    <property type="entry name" value="AbiEii"/>
</dbReference>
<dbReference type="EMBL" id="BK032514">
    <property type="protein sequence ID" value="DAF45339.1"/>
    <property type="molecule type" value="Genomic_DNA"/>
</dbReference>
<dbReference type="Pfam" id="PF08843">
    <property type="entry name" value="AbiEii"/>
    <property type="match status" value="1"/>
</dbReference>
<sequence>MINQEYKERVRLLLRIIPIISTEECFAVHGGTAINLFVQNLPRYSVDIDLTYIPVEPRGASLAHIKERLKEIKAKIEATIPGIAVREVPNKLICTHNGHFVKVEVNDVKRGIIAPPIELPLCDLAQEDFGVFCKARIVPLSQLYGGKITAALDRQHPRDLFDVSLMLDYIKDFDQIKRGFIFCLLGSDRPILESLNPNFNDQRDALTNQFEGMSSTPFTYEQYEATRHRLVEYINDHLTPTDKAFLLGFEDGTPDWDASEYRDFQHYPSVQWKLFNIQKLKFRNQKKHEDGLRKLKTFFFGS</sequence>
<accession>A0A8S5S3E6</accession>